<comment type="caution">
    <text evidence="11">The sequence shown here is derived from an EMBL/GenBank/DDBJ whole genome shotgun (WGS) entry which is preliminary data.</text>
</comment>
<evidence type="ECO:0000313" key="12">
    <source>
        <dbReference type="Proteomes" id="UP000540128"/>
    </source>
</evidence>
<dbReference type="SUPFAM" id="SSF103473">
    <property type="entry name" value="MFS general substrate transporter"/>
    <property type="match status" value="1"/>
</dbReference>
<feature type="transmembrane region" description="Helical" evidence="9">
    <location>
        <begin position="351"/>
        <end position="373"/>
    </location>
</feature>
<keyword evidence="3" id="KW-0813">Transport</keyword>
<name>A0A7Y6C8V2_9ACTN</name>
<dbReference type="GO" id="GO:0015293">
    <property type="term" value="F:symporter activity"/>
    <property type="evidence" value="ECO:0007669"/>
    <property type="project" value="UniProtKB-KW"/>
</dbReference>
<comment type="similarity">
    <text evidence="2">Belongs to the major facilitator superfamily. Metabolite:H+ Symporter (MHS) family (TC 2.A.1.6) family.</text>
</comment>
<evidence type="ECO:0000256" key="9">
    <source>
        <dbReference type="SAM" id="Phobius"/>
    </source>
</evidence>
<organism evidence="11 12">
    <name type="scientific">Streptomyces odorifer</name>
    <dbReference type="NCBI Taxonomy" id="53450"/>
    <lineage>
        <taxon>Bacteria</taxon>
        <taxon>Bacillati</taxon>
        <taxon>Actinomycetota</taxon>
        <taxon>Actinomycetes</taxon>
        <taxon>Kitasatosporales</taxon>
        <taxon>Streptomycetaceae</taxon>
        <taxon>Streptomyces</taxon>
        <taxon>Streptomyces albidoflavus group</taxon>
    </lineage>
</organism>
<dbReference type="Pfam" id="PF07690">
    <property type="entry name" value="MFS_1"/>
    <property type="match status" value="1"/>
</dbReference>
<evidence type="ECO:0000313" key="11">
    <source>
        <dbReference type="EMBL" id="NUV28073.1"/>
    </source>
</evidence>
<dbReference type="PROSITE" id="PS00216">
    <property type="entry name" value="SUGAR_TRANSPORT_1"/>
    <property type="match status" value="1"/>
</dbReference>
<dbReference type="InterPro" id="IPR020846">
    <property type="entry name" value="MFS_dom"/>
</dbReference>
<feature type="domain" description="Major facilitator superfamily (MFS) profile" evidence="10">
    <location>
        <begin position="27"/>
        <end position="437"/>
    </location>
</feature>
<evidence type="ECO:0000256" key="3">
    <source>
        <dbReference type="ARBA" id="ARBA00022448"/>
    </source>
</evidence>
<evidence type="ECO:0000259" key="10">
    <source>
        <dbReference type="PROSITE" id="PS50850"/>
    </source>
</evidence>
<dbReference type="AlphaFoldDB" id="A0A7Y6C8V2"/>
<keyword evidence="6" id="KW-0769">Symport</keyword>
<reference evidence="11 12" key="1">
    <citation type="submission" date="2020-03" db="EMBL/GenBank/DDBJ databases">
        <title>Complete genome sequence of sixteen Streptomyces strains facilitates identification of candidate genes involved in plant growth-promotion in grain legumes and cereals.</title>
        <authorList>
            <person name="Gopalakrishnan S."/>
            <person name="Thakur V."/>
            <person name="Saxena R."/>
            <person name="Vadlamudi S."/>
            <person name="Purohit S."/>
            <person name="Kumar V."/>
            <person name="Rathore A."/>
            <person name="Chitikineni A."/>
            <person name="Varshney R.K."/>
        </authorList>
    </citation>
    <scope>NUCLEOTIDE SEQUENCE [LARGE SCALE GENOMIC DNA]</scope>
    <source>
        <strain evidence="11 12">KAI-180</strain>
    </source>
</reference>
<dbReference type="GO" id="GO:0005886">
    <property type="term" value="C:plasma membrane"/>
    <property type="evidence" value="ECO:0007669"/>
    <property type="project" value="UniProtKB-SubCell"/>
</dbReference>
<feature type="transmembrane region" description="Helical" evidence="9">
    <location>
        <begin position="99"/>
        <end position="120"/>
    </location>
</feature>
<keyword evidence="12" id="KW-1185">Reference proteome</keyword>
<dbReference type="InterPro" id="IPR005829">
    <property type="entry name" value="Sugar_transporter_CS"/>
</dbReference>
<sequence>MSSAAPPRTAPASAPGEAEKRSAIRRAIGAGSVGNFVEQFDYGLYGYMAPIMAPAFFPESDRTVAVLGTYAIIAIACLVRPLGGTLLGRWGDRLGRRKTLLWSLVAMGAATALVAVLPTYHAVGILAPLLLLALRVVQGVVSGGEYVGAVAFIVEWAEPNRRAYYTSYASNSCFVGTLAGAGVAALTSWVLPDEALYSWGWRLPFLLAIPLSLVGLWMRRRIEESPEFVRATEDGTDVVKSPIIEALRTQWRPILVYCGISIMLAILSYTWVTFYPQYLTDTLGLPRWMGLTSNAISIAVLIPFLPLAGKLSDRIGRKPMLLMGAVACIVLVPLAFWVGEKATFGAAVASQLIYLVPEFFLTGIVTVCAAELFSTRTRFSASAIAYNSSFSVFMGITPFVATLLVSTFGTIYAVWAYLAVGAVLALVVVTFFMTETYRSQLGADKFPRRPAPRRP</sequence>
<evidence type="ECO:0000256" key="5">
    <source>
        <dbReference type="ARBA" id="ARBA00022692"/>
    </source>
</evidence>
<evidence type="ECO:0000256" key="8">
    <source>
        <dbReference type="ARBA" id="ARBA00023136"/>
    </source>
</evidence>
<comment type="subcellular location">
    <subcellularLocation>
        <location evidence="1">Cell membrane</location>
        <topology evidence="1">Multi-pass membrane protein</topology>
    </subcellularLocation>
</comment>
<dbReference type="Proteomes" id="UP000540128">
    <property type="component" value="Unassembled WGS sequence"/>
</dbReference>
<dbReference type="PROSITE" id="PS50850">
    <property type="entry name" value="MFS"/>
    <property type="match status" value="1"/>
</dbReference>
<feature type="transmembrane region" description="Helical" evidence="9">
    <location>
        <begin position="411"/>
        <end position="432"/>
    </location>
</feature>
<evidence type="ECO:0000256" key="2">
    <source>
        <dbReference type="ARBA" id="ARBA00008240"/>
    </source>
</evidence>
<dbReference type="InterPro" id="IPR011701">
    <property type="entry name" value="MFS"/>
</dbReference>
<dbReference type="InterPro" id="IPR036259">
    <property type="entry name" value="MFS_trans_sf"/>
</dbReference>
<evidence type="ECO:0000256" key="4">
    <source>
        <dbReference type="ARBA" id="ARBA00022475"/>
    </source>
</evidence>
<gene>
    <name evidence="11" type="ORF">G6W59_06930</name>
</gene>
<dbReference type="InterPro" id="IPR051084">
    <property type="entry name" value="H+-coupled_symporters"/>
</dbReference>
<protein>
    <submittedName>
        <fullName evidence="11">MHS family MFS transporter</fullName>
    </submittedName>
</protein>
<proteinExistence type="inferred from homology"/>
<dbReference type="PANTHER" id="PTHR43528">
    <property type="entry name" value="ALPHA-KETOGLUTARATE PERMEASE"/>
    <property type="match status" value="1"/>
</dbReference>
<evidence type="ECO:0000256" key="6">
    <source>
        <dbReference type="ARBA" id="ARBA00022847"/>
    </source>
</evidence>
<dbReference type="Gene3D" id="1.20.1250.20">
    <property type="entry name" value="MFS general substrate transporter like domains"/>
    <property type="match status" value="2"/>
</dbReference>
<feature type="transmembrane region" description="Helical" evidence="9">
    <location>
        <begin position="132"/>
        <end position="156"/>
    </location>
</feature>
<feature type="transmembrane region" description="Helical" evidence="9">
    <location>
        <begin position="254"/>
        <end position="276"/>
    </location>
</feature>
<feature type="transmembrane region" description="Helical" evidence="9">
    <location>
        <begin position="64"/>
        <end position="87"/>
    </location>
</feature>
<keyword evidence="5 9" id="KW-0812">Transmembrane</keyword>
<feature type="transmembrane region" description="Helical" evidence="9">
    <location>
        <begin position="288"/>
        <end position="308"/>
    </location>
</feature>
<feature type="transmembrane region" description="Helical" evidence="9">
    <location>
        <begin position="385"/>
        <end position="405"/>
    </location>
</feature>
<dbReference type="RefSeq" id="WP_175458068.1">
    <property type="nucleotide sequence ID" value="NZ_JAANNT010000003.1"/>
</dbReference>
<accession>A0A7Y6C8V2</accession>
<keyword evidence="7 9" id="KW-1133">Transmembrane helix</keyword>
<feature type="transmembrane region" description="Helical" evidence="9">
    <location>
        <begin position="168"/>
        <end position="187"/>
    </location>
</feature>
<feature type="transmembrane region" description="Helical" evidence="9">
    <location>
        <begin position="320"/>
        <end position="339"/>
    </location>
</feature>
<keyword evidence="8 9" id="KW-0472">Membrane</keyword>
<feature type="transmembrane region" description="Helical" evidence="9">
    <location>
        <begin position="199"/>
        <end position="218"/>
    </location>
</feature>
<evidence type="ECO:0000256" key="7">
    <source>
        <dbReference type="ARBA" id="ARBA00022989"/>
    </source>
</evidence>
<dbReference type="EMBL" id="JAANNT010000003">
    <property type="protein sequence ID" value="NUV28073.1"/>
    <property type="molecule type" value="Genomic_DNA"/>
</dbReference>
<evidence type="ECO:0000256" key="1">
    <source>
        <dbReference type="ARBA" id="ARBA00004651"/>
    </source>
</evidence>
<keyword evidence="4" id="KW-1003">Cell membrane</keyword>
<dbReference type="PANTHER" id="PTHR43528:SF1">
    <property type="entry name" value="ALPHA-KETOGLUTARATE PERMEASE"/>
    <property type="match status" value="1"/>
</dbReference>